<evidence type="ECO:0000313" key="2">
    <source>
        <dbReference type="Proteomes" id="UP001470230"/>
    </source>
</evidence>
<gene>
    <name evidence="1" type="ORF">M9Y10_028427</name>
</gene>
<reference evidence="1 2" key="1">
    <citation type="submission" date="2024-04" db="EMBL/GenBank/DDBJ databases">
        <title>Tritrichomonas musculus Genome.</title>
        <authorList>
            <person name="Alves-Ferreira E."/>
            <person name="Grigg M."/>
            <person name="Lorenzi H."/>
            <person name="Galac M."/>
        </authorList>
    </citation>
    <scope>NUCLEOTIDE SEQUENCE [LARGE SCALE GENOMIC DNA]</scope>
    <source>
        <strain evidence="1 2">EAF2021</strain>
    </source>
</reference>
<sequence>MEDSVSTDLRSDISFMNRQKELRMLYRDFRSALDTFHSVSPPPTKVSIVQEGEEEEDEYIEEDINDQPLNNDADMILQEIDLMVAETDEIIALISNPKFRQNPRVQTIKKQLIHLQRVNSNLRARAEALRDIEEYGN</sequence>
<protein>
    <submittedName>
        <fullName evidence="1">Uncharacterized protein</fullName>
    </submittedName>
</protein>
<organism evidence="1 2">
    <name type="scientific">Tritrichomonas musculus</name>
    <dbReference type="NCBI Taxonomy" id="1915356"/>
    <lineage>
        <taxon>Eukaryota</taxon>
        <taxon>Metamonada</taxon>
        <taxon>Parabasalia</taxon>
        <taxon>Tritrichomonadida</taxon>
        <taxon>Tritrichomonadidae</taxon>
        <taxon>Tritrichomonas</taxon>
    </lineage>
</organism>
<keyword evidence="2" id="KW-1185">Reference proteome</keyword>
<proteinExistence type="predicted"/>
<dbReference type="EMBL" id="JAPFFF010000004">
    <property type="protein sequence ID" value="KAK8891220.1"/>
    <property type="molecule type" value="Genomic_DNA"/>
</dbReference>
<dbReference type="Proteomes" id="UP001470230">
    <property type="component" value="Unassembled WGS sequence"/>
</dbReference>
<evidence type="ECO:0000313" key="1">
    <source>
        <dbReference type="EMBL" id="KAK8891220.1"/>
    </source>
</evidence>
<accession>A0ABR2KJB0</accession>
<name>A0ABR2KJB0_9EUKA</name>
<comment type="caution">
    <text evidence="1">The sequence shown here is derived from an EMBL/GenBank/DDBJ whole genome shotgun (WGS) entry which is preliminary data.</text>
</comment>